<gene>
    <name evidence="6 8" type="primary">xseB</name>
    <name evidence="8" type="ORF">Tfont_00244</name>
</gene>
<dbReference type="InterPro" id="IPR003761">
    <property type="entry name" value="Exonuc_VII_S"/>
</dbReference>
<evidence type="ECO:0000256" key="2">
    <source>
        <dbReference type="ARBA" id="ARBA00022490"/>
    </source>
</evidence>
<comment type="similarity">
    <text evidence="1 6">Belongs to the XseB family.</text>
</comment>
<comment type="subcellular location">
    <subcellularLocation>
        <location evidence="6">Cytoplasm</location>
    </subcellularLocation>
</comment>
<proteinExistence type="inferred from homology"/>
<evidence type="ECO:0000313" key="8">
    <source>
        <dbReference type="EMBL" id="TSE37989.1"/>
    </source>
</evidence>
<dbReference type="GO" id="GO:0005829">
    <property type="term" value="C:cytosol"/>
    <property type="evidence" value="ECO:0007669"/>
    <property type="project" value="TreeGrafter"/>
</dbReference>
<dbReference type="InterPro" id="IPR037004">
    <property type="entry name" value="Exonuc_VII_ssu_sf"/>
</dbReference>
<dbReference type="PANTHER" id="PTHR34137">
    <property type="entry name" value="EXODEOXYRIBONUCLEASE 7 SMALL SUBUNIT"/>
    <property type="match status" value="1"/>
</dbReference>
<dbReference type="HAMAP" id="MF_00337">
    <property type="entry name" value="Exonuc_7_S"/>
    <property type="match status" value="1"/>
</dbReference>
<sequence>MTRPDATDPDMPRAKSSPAVADSDAAPEPLPSTYEAAVQELEALLARLESGQMPLDDLLGAYQRASALLAYCRSRLEAVEQQIRVVDGQQTRPWEPGA</sequence>
<evidence type="ECO:0000256" key="5">
    <source>
        <dbReference type="ARBA" id="ARBA00022839"/>
    </source>
</evidence>
<evidence type="ECO:0000256" key="7">
    <source>
        <dbReference type="SAM" id="MobiDB-lite"/>
    </source>
</evidence>
<evidence type="ECO:0000256" key="3">
    <source>
        <dbReference type="ARBA" id="ARBA00022722"/>
    </source>
</evidence>
<dbReference type="EMBL" id="VJOO01000002">
    <property type="protein sequence ID" value="TSE37989.1"/>
    <property type="molecule type" value="Genomic_DNA"/>
</dbReference>
<dbReference type="PANTHER" id="PTHR34137:SF1">
    <property type="entry name" value="EXODEOXYRIBONUCLEASE 7 SMALL SUBUNIT"/>
    <property type="match status" value="1"/>
</dbReference>
<protein>
    <recommendedName>
        <fullName evidence="6">Exodeoxyribonuclease 7 small subunit</fullName>
        <ecNumber evidence="6">3.1.11.6</ecNumber>
    </recommendedName>
    <alternativeName>
        <fullName evidence="6">Exodeoxyribonuclease VII small subunit</fullName>
        <shortName evidence="6">Exonuclease VII small subunit</shortName>
    </alternativeName>
</protein>
<keyword evidence="2 6" id="KW-0963">Cytoplasm</keyword>
<feature type="region of interest" description="Disordered" evidence="7">
    <location>
        <begin position="1"/>
        <end position="30"/>
    </location>
</feature>
<dbReference type="GO" id="GO:0006308">
    <property type="term" value="P:DNA catabolic process"/>
    <property type="evidence" value="ECO:0007669"/>
    <property type="project" value="UniProtKB-UniRule"/>
</dbReference>
<dbReference type="AlphaFoldDB" id="A0A554XQ76"/>
<name>A0A554XQ76_9BURK</name>
<organism evidence="8 9">
    <name type="scientific">Tepidimonas fonticaldi</name>
    <dbReference type="NCBI Taxonomy" id="1101373"/>
    <lineage>
        <taxon>Bacteria</taxon>
        <taxon>Pseudomonadati</taxon>
        <taxon>Pseudomonadota</taxon>
        <taxon>Betaproteobacteria</taxon>
        <taxon>Burkholderiales</taxon>
        <taxon>Tepidimonas</taxon>
    </lineage>
</organism>
<feature type="compositionally biased region" description="Low complexity" evidence="7">
    <location>
        <begin position="14"/>
        <end position="27"/>
    </location>
</feature>
<dbReference type="GO" id="GO:0008855">
    <property type="term" value="F:exodeoxyribonuclease VII activity"/>
    <property type="evidence" value="ECO:0007669"/>
    <property type="project" value="UniProtKB-UniRule"/>
</dbReference>
<reference evidence="8 9" key="1">
    <citation type="submission" date="2019-07" db="EMBL/GenBank/DDBJ databases">
        <title>Tepidimonas fonticaldi AT-A2 draft genome.</title>
        <authorList>
            <person name="Da Costa M.S."/>
            <person name="Froufe H.J.C."/>
            <person name="Egas C."/>
            <person name="Albuquerque L."/>
        </authorList>
    </citation>
    <scope>NUCLEOTIDE SEQUENCE [LARGE SCALE GENOMIC DNA]</scope>
    <source>
        <strain evidence="8 9">AT-A2</strain>
    </source>
</reference>
<evidence type="ECO:0000313" key="9">
    <source>
        <dbReference type="Proteomes" id="UP000316388"/>
    </source>
</evidence>
<evidence type="ECO:0000256" key="6">
    <source>
        <dbReference type="HAMAP-Rule" id="MF_00337"/>
    </source>
</evidence>
<accession>A0A554XQ76</accession>
<dbReference type="Proteomes" id="UP000316388">
    <property type="component" value="Unassembled WGS sequence"/>
</dbReference>
<comment type="caution">
    <text evidence="8">The sequence shown here is derived from an EMBL/GenBank/DDBJ whole genome shotgun (WGS) entry which is preliminary data.</text>
</comment>
<evidence type="ECO:0000256" key="4">
    <source>
        <dbReference type="ARBA" id="ARBA00022801"/>
    </source>
</evidence>
<comment type="subunit">
    <text evidence="6">Heterooligomer composed of large and small subunits.</text>
</comment>
<dbReference type="NCBIfam" id="TIGR01280">
    <property type="entry name" value="xseB"/>
    <property type="match status" value="1"/>
</dbReference>
<dbReference type="Gene3D" id="1.10.287.1040">
    <property type="entry name" value="Exonuclease VII, small subunit"/>
    <property type="match status" value="1"/>
</dbReference>
<keyword evidence="4 6" id="KW-0378">Hydrolase</keyword>
<comment type="function">
    <text evidence="6">Bidirectionally degrades single-stranded DNA into large acid-insoluble oligonucleotides, which are then degraded further into small acid-soluble oligonucleotides.</text>
</comment>
<dbReference type="GO" id="GO:0009318">
    <property type="term" value="C:exodeoxyribonuclease VII complex"/>
    <property type="evidence" value="ECO:0007669"/>
    <property type="project" value="UniProtKB-UniRule"/>
</dbReference>
<dbReference type="SUPFAM" id="SSF116842">
    <property type="entry name" value="XseB-like"/>
    <property type="match status" value="1"/>
</dbReference>
<comment type="catalytic activity">
    <reaction evidence="6">
        <text>Exonucleolytic cleavage in either 5'- to 3'- or 3'- to 5'-direction to yield nucleoside 5'-phosphates.</text>
        <dbReference type="EC" id="3.1.11.6"/>
    </reaction>
</comment>
<evidence type="ECO:0000256" key="1">
    <source>
        <dbReference type="ARBA" id="ARBA00009998"/>
    </source>
</evidence>
<keyword evidence="3 6" id="KW-0540">Nuclease</keyword>
<dbReference type="Pfam" id="PF02609">
    <property type="entry name" value="Exonuc_VII_S"/>
    <property type="match status" value="1"/>
</dbReference>
<keyword evidence="5 6" id="KW-0269">Exonuclease</keyword>
<dbReference type="EC" id="3.1.11.6" evidence="6"/>